<evidence type="ECO:0000256" key="8">
    <source>
        <dbReference type="SAM" id="Phobius"/>
    </source>
</evidence>
<feature type="domain" description="Tetrahaem cytochrome" evidence="9">
    <location>
        <begin position="94"/>
        <end position="171"/>
    </location>
</feature>
<evidence type="ECO:0000256" key="4">
    <source>
        <dbReference type="ARBA" id="ARBA00022617"/>
    </source>
</evidence>
<organism evidence="10">
    <name type="scientific">Candidatus Kentrum sp. FM</name>
    <dbReference type="NCBI Taxonomy" id="2126340"/>
    <lineage>
        <taxon>Bacteria</taxon>
        <taxon>Pseudomonadati</taxon>
        <taxon>Pseudomonadota</taxon>
        <taxon>Gammaproteobacteria</taxon>
        <taxon>Candidatus Kentrum</taxon>
    </lineage>
</organism>
<keyword evidence="8" id="KW-1133">Transmembrane helix</keyword>
<dbReference type="Gene3D" id="1.10.1130.10">
    <property type="entry name" value="Flavocytochrome C3, Chain A"/>
    <property type="match status" value="1"/>
</dbReference>
<protein>
    <submittedName>
        <fullName evidence="10">Cytochrome c3</fullName>
    </submittedName>
</protein>
<dbReference type="SUPFAM" id="SSF48695">
    <property type="entry name" value="Multiheme cytochromes"/>
    <property type="match status" value="1"/>
</dbReference>
<evidence type="ECO:0000256" key="1">
    <source>
        <dbReference type="ARBA" id="ARBA00001926"/>
    </source>
</evidence>
<evidence type="ECO:0000313" key="12">
    <source>
        <dbReference type="EMBL" id="VFK15998.1"/>
    </source>
</evidence>
<evidence type="ECO:0000259" key="9">
    <source>
        <dbReference type="Pfam" id="PF14537"/>
    </source>
</evidence>
<keyword evidence="4" id="KW-0349">Heme</keyword>
<evidence type="ECO:0000313" key="11">
    <source>
        <dbReference type="EMBL" id="VFJ66145.1"/>
    </source>
</evidence>
<dbReference type="AlphaFoldDB" id="A0A450TFN7"/>
<dbReference type="InterPro" id="IPR012286">
    <property type="entry name" value="Tetrahaem_cytochrome"/>
</dbReference>
<gene>
    <name evidence="11" type="ORF">BECKFM1743A_GA0114220_104035</name>
    <name evidence="12" type="ORF">BECKFM1743B_GA0114221_103975</name>
    <name evidence="10" type="ORF">BECKFM1743C_GA0114222_104105</name>
</gene>
<dbReference type="EMBL" id="CAADEZ010000403">
    <property type="protein sequence ID" value="VFJ66145.1"/>
    <property type="molecule type" value="Genomic_DNA"/>
</dbReference>
<dbReference type="EMBL" id="CAADFL010000397">
    <property type="protein sequence ID" value="VFK15998.1"/>
    <property type="molecule type" value="Genomic_DNA"/>
</dbReference>
<evidence type="ECO:0000256" key="2">
    <source>
        <dbReference type="ARBA" id="ARBA00004196"/>
    </source>
</evidence>
<keyword evidence="5" id="KW-0479">Metal-binding</keyword>
<evidence type="ECO:0000256" key="3">
    <source>
        <dbReference type="ARBA" id="ARBA00022448"/>
    </source>
</evidence>
<evidence type="ECO:0000256" key="7">
    <source>
        <dbReference type="ARBA" id="ARBA00023004"/>
    </source>
</evidence>
<comment type="subcellular location">
    <subcellularLocation>
        <location evidence="2">Cell envelope</location>
    </subcellularLocation>
</comment>
<keyword evidence="8" id="KW-0472">Membrane</keyword>
<sequence>MTPSPYAHIYRLGGLGIIALVVFFIVKYLAIPASWDKNTWYRQDALSLLQQQEPVFGTNQSCEGSSCHEDENYLVEDARIEHRLRIRWLGWATHKTLSCESCHGPLSDHVQDGFKVRKAVVVRTGELCLRCHESRLGRNAVVAFREDFEYHKSLSVTKRSSCVKCHDPHEPK</sequence>
<dbReference type="Pfam" id="PF14537">
    <property type="entry name" value="Cytochrom_c3_2"/>
    <property type="match status" value="1"/>
</dbReference>
<dbReference type="GO" id="GO:0046872">
    <property type="term" value="F:metal ion binding"/>
    <property type="evidence" value="ECO:0007669"/>
    <property type="project" value="UniProtKB-KW"/>
</dbReference>
<dbReference type="EMBL" id="CAADFA010000410">
    <property type="protein sequence ID" value="VFJ66036.1"/>
    <property type="molecule type" value="Genomic_DNA"/>
</dbReference>
<feature type="transmembrane region" description="Helical" evidence="8">
    <location>
        <begin position="12"/>
        <end position="30"/>
    </location>
</feature>
<accession>A0A450TFN7</accession>
<comment type="cofactor">
    <cofactor evidence="1">
        <name>heme c</name>
        <dbReference type="ChEBI" id="CHEBI:61717"/>
    </cofactor>
</comment>
<keyword evidence="3" id="KW-0813">Transport</keyword>
<evidence type="ECO:0000256" key="6">
    <source>
        <dbReference type="ARBA" id="ARBA00022982"/>
    </source>
</evidence>
<keyword evidence="6" id="KW-0249">Electron transport</keyword>
<evidence type="ECO:0000313" key="10">
    <source>
        <dbReference type="EMBL" id="VFJ66036.1"/>
    </source>
</evidence>
<keyword evidence="8" id="KW-0812">Transmembrane</keyword>
<reference evidence="10" key="1">
    <citation type="submission" date="2019-02" db="EMBL/GenBank/DDBJ databases">
        <authorList>
            <person name="Gruber-Vodicka R. H."/>
            <person name="Seah K. B. B."/>
        </authorList>
    </citation>
    <scope>NUCLEOTIDE SEQUENCE</scope>
    <source>
        <strain evidence="11">BECK_BZ163</strain>
        <strain evidence="12">BECK_BZ164</strain>
        <strain evidence="10">BECK_BZ165</strain>
    </source>
</reference>
<name>A0A450TFN7_9GAMM</name>
<evidence type="ECO:0000256" key="5">
    <source>
        <dbReference type="ARBA" id="ARBA00022723"/>
    </source>
</evidence>
<proteinExistence type="predicted"/>
<dbReference type="InterPro" id="IPR036280">
    <property type="entry name" value="Multihaem_cyt_sf"/>
</dbReference>
<keyword evidence="7" id="KW-0408">Iron</keyword>
<dbReference type="GO" id="GO:0030313">
    <property type="term" value="C:cell envelope"/>
    <property type="evidence" value="ECO:0007669"/>
    <property type="project" value="UniProtKB-SubCell"/>
</dbReference>